<evidence type="ECO:0000259" key="4">
    <source>
        <dbReference type="SMART" id="SM01097"/>
    </source>
</evidence>
<gene>
    <name evidence="6" type="primary">LOC106471260</name>
</gene>
<keyword evidence="2" id="KW-0547">Nucleotide-binding</keyword>
<keyword evidence="5" id="KW-1185">Reference proteome</keyword>
<evidence type="ECO:0000256" key="3">
    <source>
        <dbReference type="ARBA" id="ARBA00022840"/>
    </source>
</evidence>
<dbReference type="InterPro" id="IPR035686">
    <property type="entry name" value="CPSase_GATase1"/>
</dbReference>
<dbReference type="PRINTS" id="PR00099">
    <property type="entry name" value="CPSGATASE"/>
</dbReference>
<dbReference type="NCBIfam" id="TIGR01368">
    <property type="entry name" value="CPSaseIIsmall"/>
    <property type="match status" value="1"/>
</dbReference>
<dbReference type="PROSITE" id="PS51273">
    <property type="entry name" value="GATASE_TYPE_1"/>
    <property type="match status" value="1"/>
</dbReference>
<dbReference type="Proteomes" id="UP000694941">
    <property type="component" value="Unplaced"/>
</dbReference>
<dbReference type="CDD" id="cd01744">
    <property type="entry name" value="GATase1_CPSase"/>
    <property type="match status" value="1"/>
</dbReference>
<dbReference type="InterPro" id="IPR002474">
    <property type="entry name" value="CarbamoylP_synth_ssu_N"/>
</dbReference>
<evidence type="ECO:0000256" key="2">
    <source>
        <dbReference type="ARBA" id="ARBA00022741"/>
    </source>
</evidence>
<reference evidence="6" key="1">
    <citation type="submission" date="2025-08" db="UniProtKB">
        <authorList>
            <consortium name="RefSeq"/>
        </authorList>
    </citation>
    <scope>IDENTIFICATION</scope>
    <source>
        <tissue evidence="6">Muscle</tissue>
    </source>
</reference>
<dbReference type="PRINTS" id="PR00096">
    <property type="entry name" value="GATASE"/>
</dbReference>
<organism evidence="5 6">
    <name type="scientific">Limulus polyphemus</name>
    <name type="common">Atlantic horseshoe crab</name>
    <dbReference type="NCBI Taxonomy" id="6850"/>
    <lineage>
        <taxon>Eukaryota</taxon>
        <taxon>Metazoa</taxon>
        <taxon>Ecdysozoa</taxon>
        <taxon>Arthropoda</taxon>
        <taxon>Chelicerata</taxon>
        <taxon>Merostomata</taxon>
        <taxon>Xiphosura</taxon>
        <taxon>Limulidae</taxon>
        <taxon>Limulus</taxon>
    </lineage>
</organism>
<dbReference type="PANTHER" id="PTHR11405:SF5">
    <property type="entry name" value="CAD PROTEIN"/>
    <property type="match status" value="1"/>
</dbReference>
<dbReference type="Gene3D" id="3.50.30.20">
    <property type="entry name" value="Carbamoyl-phosphate synthase small subunit, N-terminal domain"/>
    <property type="match status" value="1"/>
</dbReference>
<keyword evidence="3" id="KW-0067">ATP-binding</keyword>
<dbReference type="GeneID" id="106471260"/>
<name>A0ABM1TI70_LIMPO</name>
<proteinExistence type="inferred from homology"/>
<evidence type="ECO:0000313" key="6">
    <source>
        <dbReference type="RefSeq" id="XP_022255576.1"/>
    </source>
</evidence>
<dbReference type="Pfam" id="PF00988">
    <property type="entry name" value="CPSase_sm_chain"/>
    <property type="match status" value="1"/>
</dbReference>
<feature type="domain" description="Carbamoyl-phosphate synthase small subunit N-terminal" evidence="4">
    <location>
        <begin position="33"/>
        <end position="172"/>
    </location>
</feature>
<dbReference type="SUPFAM" id="SSF52440">
    <property type="entry name" value="PreATP-grasp domain"/>
    <property type="match status" value="1"/>
</dbReference>
<dbReference type="InterPro" id="IPR016185">
    <property type="entry name" value="PreATP-grasp_dom_sf"/>
</dbReference>
<keyword evidence="1" id="KW-0436">Ligase</keyword>
<sequence>MQSAPKDDFVSYMLHEEQLRNGMAALPNNRNKMKAHLILEDGSVFSGTIFGKECSVSGEVVFQTGMVGYVESLTDPSYHAQILVLTYPLIGNYGVPANTNDENGISKVFESHQIWPSGLIIGQLSERYSHWNSSQSLSDWLEANGIPGIQGIDTRELTKKIREKGTMLGKIILEGTDPASIPFNDSNMRNLVQEVSIKIPKVFNPKGSPRIMVVDCGMKYNQLRCLVDRNASVEVVPWNHPLDSKEFDGLFLSNGPGDPTFCDVTIKNLKRVLLEDKPKPVFGICLGHQLIALAIGAKTYKMKYGNRGHNQPCIYHDTKLCCITSQNHGFTVDATTLPSDWSPLFTNANDKTNEGIVHNSKPFFSVQFHPEHMAGPQDMESLFDVFIETVNASILGDLETSVNDCLNFYLGFSKPVLSVESTSKVLILGSGGLSIGQAGEFDYSGSQASINFSVKNLRYDLVD</sequence>
<dbReference type="HAMAP" id="MF_01209">
    <property type="entry name" value="CPSase_S_chain"/>
    <property type="match status" value="1"/>
</dbReference>
<evidence type="ECO:0000256" key="1">
    <source>
        <dbReference type="ARBA" id="ARBA00022598"/>
    </source>
</evidence>
<dbReference type="Gene3D" id="3.40.50.20">
    <property type="match status" value="1"/>
</dbReference>
<protein>
    <submittedName>
        <fullName evidence="6">CAD protein-like</fullName>
    </submittedName>
</protein>
<dbReference type="NCBIfam" id="NF009475">
    <property type="entry name" value="PRK12838.1"/>
    <property type="match status" value="1"/>
</dbReference>
<dbReference type="Pfam" id="PF00117">
    <property type="entry name" value="GATase"/>
    <property type="match status" value="1"/>
</dbReference>
<dbReference type="SMART" id="SM01097">
    <property type="entry name" value="CPSase_sm_chain"/>
    <property type="match status" value="1"/>
</dbReference>
<dbReference type="InterPro" id="IPR006274">
    <property type="entry name" value="CarbamoylP_synth_ssu"/>
</dbReference>
<dbReference type="InterPro" id="IPR017926">
    <property type="entry name" value="GATASE"/>
</dbReference>
<dbReference type="PANTHER" id="PTHR11405">
    <property type="entry name" value="CARBAMOYLTRANSFERASE FAMILY MEMBER"/>
    <property type="match status" value="1"/>
</dbReference>
<dbReference type="PRINTS" id="PR00097">
    <property type="entry name" value="ANTSNTHASEII"/>
</dbReference>
<dbReference type="InterPro" id="IPR058047">
    <property type="entry name" value="CPSase_preATP-grasp"/>
</dbReference>
<dbReference type="InterPro" id="IPR036480">
    <property type="entry name" value="CarbP_synth_ssu_N_sf"/>
</dbReference>
<dbReference type="Gene3D" id="3.40.50.880">
    <property type="match status" value="1"/>
</dbReference>
<dbReference type="RefSeq" id="XP_022255576.1">
    <property type="nucleotide sequence ID" value="XM_022399868.1"/>
</dbReference>
<accession>A0ABM1TI70</accession>
<dbReference type="SUPFAM" id="SSF52317">
    <property type="entry name" value="Class I glutamine amidotransferase-like"/>
    <property type="match status" value="1"/>
</dbReference>
<evidence type="ECO:0000313" key="5">
    <source>
        <dbReference type="Proteomes" id="UP000694941"/>
    </source>
</evidence>
<dbReference type="SUPFAM" id="SSF52021">
    <property type="entry name" value="Carbamoyl phosphate synthetase, small subunit N-terminal domain"/>
    <property type="match status" value="1"/>
</dbReference>
<dbReference type="InterPro" id="IPR029062">
    <property type="entry name" value="Class_I_gatase-like"/>
</dbReference>
<dbReference type="Pfam" id="PF25596">
    <property type="entry name" value="CPSase_L_D1"/>
    <property type="match status" value="1"/>
</dbReference>